<dbReference type="Proteomes" id="UP001224812">
    <property type="component" value="Unassembled WGS sequence"/>
</dbReference>
<gene>
    <name evidence="3" type="ORF">QJT92_09115</name>
    <name evidence="4" type="ORF">QJU93_02685</name>
    <name evidence="5" type="ORF">SAMN05444853_11347</name>
</gene>
<dbReference type="GeneID" id="83544560"/>
<evidence type="ECO:0000313" key="5">
    <source>
        <dbReference type="EMBL" id="SEM35067.1"/>
    </source>
</evidence>
<dbReference type="PANTHER" id="PTHR46118:SF4">
    <property type="entry name" value="PROTEIN ABHD11"/>
    <property type="match status" value="1"/>
</dbReference>
<evidence type="ECO:0000313" key="3">
    <source>
        <dbReference type="EMBL" id="MDP8086077.1"/>
    </source>
</evidence>
<reference evidence="5" key="2">
    <citation type="submission" date="2016-10" db="EMBL/GenBank/DDBJ databases">
        <authorList>
            <person name="de Groot N.N."/>
        </authorList>
    </citation>
    <scope>NUCLEOTIDE SEQUENCE [LARGE SCALE GENOMIC DNA]</scope>
    <source>
        <strain evidence="5">DSM 24204</strain>
    </source>
</reference>
<dbReference type="Proteomes" id="UP000198883">
    <property type="component" value="Unassembled WGS sequence"/>
</dbReference>
<dbReference type="EMBL" id="FOBN01000013">
    <property type="protein sequence ID" value="SEM35067.1"/>
    <property type="molecule type" value="Genomic_DNA"/>
</dbReference>
<keyword evidence="7" id="KW-1185">Reference proteome</keyword>
<dbReference type="Gene3D" id="3.40.50.1820">
    <property type="entry name" value="alpha/beta hydrolase"/>
    <property type="match status" value="1"/>
</dbReference>
<reference evidence="6" key="1">
    <citation type="submission" date="2016-10" db="EMBL/GenBank/DDBJ databases">
        <authorList>
            <person name="Varghese N."/>
            <person name="Submissions S."/>
        </authorList>
    </citation>
    <scope>NUCLEOTIDE SEQUENCE [LARGE SCALE GENOMIC DNA]</scope>
    <source>
        <strain evidence="6">DSM 24204</strain>
    </source>
</reference>
<dbReference type="STRING" id="97481.SAMN05444853_11347"/>
<feature type="domain" description="AB hydrolase-1" evidence="2">
    <location>
        <begin position="30"/>
        <end position="255"/>
    </location>
</feature>
<evidence type="ECO:0000313" key="4">
    <source>
        <dbReference type="EMBL" id="MDP8172263.1"/>
    </source>
</evidence>
<dbReference type="SUPFAM" id="SSF53474">
    <property type="entry name" value="alpha/beta-Hydrolases"/>
    <property type="match status" value="1"/>
</dbReference>
<dbReference type="Pfam" id="PF00561">
    <property type="entry name" value="Abhydrolase_1"/>
    <property type="match status" value="1"/>
</dbReference>
<name>A0A1H7XPG0_9PAST</name>
<dbReference type="Proteomes" id="UP001236239">
    <property type="component" value="Unassembled WGS sequence"/>
</dbReference>
<evidence type="ECO:0000259" key="2">
    <source>
        <dbReference type="Pfam" id="PF00561"/>
    </source>
</evidence>
<evidence type="ECO:0000313" key="6">
    <source>
        <dbReference type="Proteomes" id="UP000198883"/>
    </source>
</evidence>
<dbReference type="AlphaFoldDB" id="A0A1H7XPG0"/>
<dbReference type="InterPro" id="IPR029058">
    <property type="entry name" value="AB_hydrolase_fold"/>
</dbReference>
<proteinExistence type="predicted"/>
<sequence>MTNNTMTQTFLNYKLQKAKNCKNLQQSHRLLVFIHGLFGDLNNLGAIARGFEEDYDILRLDLRNHGHSVHSDEMNFDLMATDVKNLLEHLDLQPAVVIGHSMGGKVAMKLADIAPHLVEQLVIIDISPVKYTENRHDAIFAGLFAVQSSDAKNRIQAQEAMQPHIKEQGIQQFMLKSFAPTQPERFLFNLTALQKNYENISDWSDVYVDKPTLFIKGELSDYIKKEYKQRVLKQFPQAKLFIVSKADHWVHAVKPNTVIRAITRVLQGE</sequence>
<dbReference type="RefSeq" id="WP_090921940.1">
    <property type="nucleotide sequence ID" value="NZ_CP016180.1"/>
</dbReference>
<dbReference type="EMBL" id="JASAYQ010000003">
    <property type="protein sequence ID" value="MDP8172263.1"/>
    <property type="molecule type" value="Genomic_DNA"/>
</dbReference>
<keyword evidence="1 3" id="KW-0378">Hydrolase</keyword>
<evidence type="ECO:0000256" key="1">
    <source>
        <dbReference type="ARBA" id="ARBA00022801"/>
    </source>
</evidence>
<reference evidence="4" key="4">
    <citation type="journal article" date="2023" name="Front. Microbiol.">
        <title>Phylogeography and host specificity of Pasteurellaceae pathogenic to sea-farmed fish in the north-east Atlantic.</title>
        <authorList>
            <person name="Gulla S."/>
            <person name="Colquhoun D.J."/>
            <person name="Olsen A.B."/>
            <person name="Spilsberg B."/>
            <person name="Lagesen K."/>
            <person name="Aakesson C.P."/>
            <person name="Strom S."/>
            <person name="Manji F."/>
            <person name="Birkbeck T.H."/>
            <person name="Nilsen H.K."/>
        </authorList>
    </citation>
    <scope>NUCLEOTIDE SEQUENCE</scope>
    <source>
        <strain evidence="4">TW16_20</strain>
    </source>
</reference>
<protein>
    <submittedName>
        <fullName evidence="3">Alpha/beta fold hydrolase</fullName>
    </submittedName>
    <submittedName>
        <fullName evidence="5">Esterase</fullName>
    </submittedName>
</protein>
<dbReference type="OrthoDB" id="9808398at2"/>
<dbReference type="InterPro" id="IPR000073">
    <property type="entry name" value="AB_hydrolase_1"/>
</dbReference>
<accession>A0A1H7XPG0</accession>
<dbReference type="EMBL" id="JASAVS010000022">
    <property type="protein sequence ID" value="MDP8086077.1"/>
    <property type="molecule type" value="Genomic_DNA"/>
</dbReference>
<reference evidence="3 7" key="3">
    <citation type="journal article" date="2023" name="Front. Microbiol.">
        <title>Phylogeography and host specificity of Pasteurellaceae pathogenic to sea-farmed fish in the north-east Atlantic.</title>
        <authorList>
            <person name="Gulla S."/>
            <person name="Colquhoun D.J."/>
            <person name="Olsen A.B."/>
            <person name="Spilsberg B."/>
            <person name="Lagesen K."/>
            <person name="Aakesson C.P."/>
            <person name="Strom S."/>
            <person name="Manji F."/>
            <person name="Birkbeck T.H."/>
            <person name="Nilsen H.K."/>
        </authorList>
    </citation>
    <scope>NUCLEOTIDE SEQUENCE [LARGE SCALE GENOMIC DNA]</scope>
    <source>
        <strain evidence="3 7">VIO11850</strain>
    </source>
</reference>
<dbReference type="PANTHER" id="PTHR46118">
    <property type="entry name" value="PROTEIN ABHD11"/>
    <property type="match status" value="1"/>
</dbReference>
<evidence type="ECO:0000313" key="7">
    <source>
        <dbReference type="Proteomes" id="UP001224812"/>
    </source>
</evidence>
<organism evidence="5 6">
    <name type="scientific">Phocoenobacter skyensis</name>
    <dbReference type="NCBI Taxonomy" id="97481"/>
    <lineage>
        <taxon>Bacteria</taxon>
        <taxon>Pseudomonadati</taxon>
        <taxon>Pseudomonadota</taxon>
        <taxon>Gammaproteobacteria</taxon>
        <taxon>Pasteurellales</taxon>
        <taxon>Pasteurellaceae</taxon>
        <taxon>Phocoenobacter</taxon>
    </lineage>
</organism>
<dbReference type="GO" id="GO:0016787">
    <property type="term" value="F:hydrolase activity"/>
    <property type="evidence" value="ECO:0007669"/>
    <property type="project" value="UniProtKB-KW"/>
</dbReference>